<dbReference type="AlphaFoldDB" id="I2H848"/>
<reference evidence="1 2" key="1">
    <citation type="journal article" date="2011" name="Proc. Natl. Acad. Sci. U.S.A.">
        <title>Evolutionary erosion of yeast sex chromosomes by mating-type switching accidents.</title>
        <authorList>
            <person name="Gordon J.L."/>
            <person name="Armisen D."/>
            <person name="Proux-Wera E."/>
            <person name="Oheigeartaigh S.S."/>
            <person name="Byrne K.P."/>
            <person name="Wolfe K.H."/>
        </authorList>
    </citation>
    <scope>NUCLEOTIDE SEQUENCE [LARGE SCALE GENOMIC DNA]</scope>
    <source>
        <strain evidence="2">ATCC 34711 / CBS 6284 / DSM 70876 / NBRC 10599 / NRRL Y-10934 / UCD 77-7</strain>
    </source>
</reference>
<proteinExistence type="predicted"/>
<dbReference type="EMBL" id="HE806323">
    <property type="protein sequence ID" value="CCH62550.1"/>
    <property type="molecule type" value="Genomic_DNA"/>
</dbReference>
<protein>
    <submittedName>
        <fullName evidence="1">Uncharacterized protein</fullName>
    </submittedName>
</protein>
<dbReference type="InParanoid" id="I2H848"/>
<dbReference type="OrthoDB" id="4033014at2759"/>
<organism evidence="1 2">
    <name type="scientific">Henningerozyma blattae (strain ATCC 34711 / CBS 6284 / DSM 70876 / NBRC 10599 / NRRL Y-10934 / UCD 77-7)</name>
    <name type="common">Yeast</name>
    <name type="synonym">Tetrapisispora blattae</name>
    <dbReference type="NCBI Taxonomy" id="1071380"/>
    <lineage>
        <taxon>Eukaryota</taxon>
        <taxon>Fungi</taxon>
        <taxon>Dikarya</taxon>
        <taxon>Ascomycota</taxon>
        <taxon>Saccharomycotina</taxon>
        <taxon>Saccharomycetes</taxon>
        <taxon>Saccharomycetales</taxon>
        <taxon>Saccharomycetaceae</taxon>
        <taxon>Henningerozyma</taxon>
    </lineage>
</organism>
<accession>I2H848</accession>
<dbReference type="Proteomes" id="UP000002866">
    <property type="component" value="Chromosome 8"/>
</dbReference>
<name>I2H848_HENB6</name>
<keyword evidence="2" id="KW-1185">Reference proteome</keyword>
<dbReference type="KEGG" id="tbl:TBLA_0H02660"/>
<gene>
    <name evidence="1" type="primary">TBLA0H02660</name>
    <name evidence="1" type="ORF">TBLA_0H02660</name>
</gene>
<dbReference type="OMA" id="IACEQWE"/>
<evidence type="ECO:0000313" key="2">
    <source>
        <dbReference type="Proteomes" id="UP000002866"/>
    </source>
</evidence>
<dbReference type="GeneID" id="14497707"/>
<dbReference type="FunCoup" id="I2H848">
    <property type="interactions" value="65"/>
</dbReference>
<dbReference type="eggNOG" id="ENOG502S3UY">
    <property type="taxonomic scope" value="Eukaryota"/>
</dbReference>
<dbReference type="RefSeq" id="XP_004182069.1">
    <property type="nucleotide sequence ID" value="XM_004182021.1"/>
</dbReference>
<dbReference type="HOGENOM" id="CLU_065861_0_0_1"/>
<sequence>MSTPLENIIYLKVHSRAILEVNYQYAEVSSQYNQALTPQCYLLLGENINIDTENCPIDESDTDKTAEVFLSDSIHLPLLSYLNERENILNFSVNKEQIFKRLELFKVTHQSLQPMALLLLNKNIFNYDSLILQLLEIFPSKLQWLFDYSPSIENMALKEKLKCWKIAADFNLKNYYFDIIDIPIEFSLTSNANLNSNSNSSSSTIIARKSCSIIPARSISMDNNMNSQNNHNSSSSSFVDEEREVNQDLKKIINEIDRMLNYLRNLDNGLHSQYNKTSEIITRKISIVISQLRKGPTNDIQKEIGISEKEIYIFKKACEQWELIQNLPNNGNINNSNNMNSYSMTSNATIDNTTLNMNIN</sequence>
<evidence type="ECO:0000313" key="1">
    <source>
        <dbReference type="EMBL" id="CCH62550.1"/>
    </source>
</evidence>